<comment type="caution">
    <text evidence="1">The sequence shown here is derived from an EMBL/GenBank/DDBJ whole genome shotgun (WGS) entry which is preliminary data.</text>
</comment>
<keyword evidence="2" id="KW-1185">Reference proteome</keyword>
<gene>
    <name evidence="1" type="ORF">bsdE14_17450</name>
</gene>
<sequence>MNDGNKVIKLKVFIFEKHTEEITSIFRYRSNLDNIHTFTIKEPKETSCIILSNPENSSCIFTLNHLQLTSEEKNHITLLMTDRLESTHHNKNAEKSGLKLYLQQEIKEIKNATEIFNMEKQSDELFEIFSSNYAIILPGGGIIINLESPVKNLELCISYNTEAF</sequence>
<dbReference type="EMBL" id="BRXR01000001">
    <property type="protein sequence ID" value="GLC30335.1"/>
    <property type="molecule type" value="Genomic_DNA"/>
</dbReference>
<proteinExistence type="predicted"/>
<evidence type="ECO:0000313" key="1">
    <source>
        <dbReference type="EMBL" id="GLC30335.1"/>
    </source>
</evidence>
<reference evidence="1 2" key="1">
    <citation type="journal article" date="2024" name="Int. J. Syst. Evol. Microbiol.">
        <title>Clostridium omnivorum sp. nov., isolated from anoxic soil under the treatment of reductive soil disinfestation.</title>
        <authorList>
            <person name="Ueki A."/>
            <person name="Tonouchi A."/>
            <person name="Kaku N."/>
            <person name="Honma S."/>
            <person name="Ueki K."/>
        </authorList>
    </citation>
    <scope>NUCLEOTIDE SEQUENCE [LARGE SCALE GENOMIC DNA]</scope>
    <source>
        <strain evidence="1 2">E14</strain>
    </source>
</reference>
<dbReference type="RefSeq" id="WP_264849597.1">
    <property type="nucleotide sequence ID" value="NZ_BRXR01000001.1"/>
</dbReference>
<accession>A0ABQ5N5B8</accession>
<name>A0ABQ5N5B8_9CLOT</name>
<evidence type="ECO:0000313" key="2">
    <source>
        <dbReference type="Proteomes" id="UP001208567"/>
    </source>
</evidence>
<protein>
    <submittedName>
        <fullName evidence="1">Uncharacterized protein</fullName>
    </submittedName>
</protein>
<dbReference type="Proteomes" id="UP001208567">
    <property type="component" value="Unassembled WGS sequence"/>
</dbReference>
<organism evidence="1 2">
    <name type="scientific">Clostridium omnivorum</name>
    <dbReference type="NCBI Taxonomy" id="1604902"/>
    <lineage>
        <taxon>Bacteria</taxon>
        <taxon>Bacillati</taxon>
        <taxon>Bacillota</taxon>
        <taxon>Clostridia</taxon>
        <taxon>Eubacteriales</taxon>
        <taxon>Clostridiaceae</taxon>
        <taxon>Clostridium</taxon>
    </lineage>
</organism>